<organism evidence="3 4">
    <name type="scientific">Biomphalaria glabrata</name>
    <name type="common">Bloodfluke planorb</name>
    <name type="synonym">Freshwater snail</name>
    <dbReference type="NCBI Taxonomy" id="6526"/>
    <lineage>
        <taxon>Eukaryota</taxon>
        <taxon>Metazoa</taxon>
        <taxon>Spiralia</taxon>
        <taxon>Lophotrochozoa</taxon>
        <taxon>Mollusca</taxon>
        <taxon>Gastropoda</taxon>
        <taxon>Heterobranchia</taxon>
        <taxon>Euthyneura</taxon>
        <taxon>Panpulmonata</taxon>
        <taxon>Hygrophila</taxon>
        <taxon>Lymnaeoidea</taxon>
        <taxon>Planorbidae</taxon>
        <taxon>Biomphalaria</taxon>
    </lineage>
</organism>
<name>A0A2C9M7K3_BIOGL</name>
<feature type="transmembrane region" description="Helical" evidence="2">
    <location>
        <begin position="103"/>
        <end position="124"/>
    </location>
</feature>
<evidence type="ECO:0008006" key="5">
    <source>
        <dbReference type="Google" id="ProtNLM"/>
    </source>
</evidence>
<evidence type="ECO:0000256" key="2">
    <source>
        <dbReference type="SAM" id="Phobius"/>
    </source>
</evidence>
<reference evidence="3" key="1">
    <citation type="submission" date="2020-05" db="UniProtKB">
        <authorList>
            <consortium name="EnsemblMetazoa"/>
        </authorList>
    </citation>
    <scope>IDENTIFICATION</scope>
    <source>
        <strain evidence="3">BB02</strain>
    </source>
</reference>
<dbReference type="OrthoDB" id="6092845at2759"/>
<evidence type="ECO:0000256" key="1">
    <source>
        <dbReference type="SAM" id="MobiDB-lite"/>
    </source>
</evidence>
<dbReference type="RefSeq" id="XP_013073047.2">
    <property type="nucleotide sequence ID" value="XM_013217593.2"/>
</dbReference>
<feature type="transmembrane region" description="Helical" evidence="2">
    <location>
        <begin position="59"/>
        <end position="83"/>
    </location>
</feature>
<feature type="transmembrane region" description="Helical" evidence="2">
    <location>
        <begin position="144"/>
        <end position="162"/>
    </location>
</feature>
<protein>
    <recommendedName>
        <fullName evidence="5">MARVEL domain-containing protein</fullName>
    </recommendedName>
</protein>
<dbReference type="EnsemblMetazoa" id="BGLB039466-RC">
    <property type="protein sequence ID" value="BGLB039466-PC"/>
    <property type="gene ID" value="BGLB039466"/>
</dbReference>
<evidence type="ECO:0000313" key="3">
    <source>
        <dbReference type="EnsemblMetazoa" id="BGLB039466-PC"/>
    </source>
</evidence>
<keyword evidence="2" id="KW-0472">Membrane</keyword>
<keyword evidence="2" id="KW-1133">Transmembrane helix</keyword>
<feature type="transmembrane region" description="Helical" evidence="2">
    <location>
        <begin position="17"/>
        <end position="39"/>
    </location>
</feature>
<dbReference type="KEGG" id="bgt:106059899"/>
<dbReference type="Proteomes" id="UP000076420">
    <property type="component" value="Unassembled WGS sequence"/>
</dbReference>
<keyword evidence="2" id="KW-0812">Transmembrane</keyword>
<dbReference type="AlphaFoldDB" id="A0A2C9M7K3"/>
<gene>
    <name evidence="3" type="primary">106059899</name>
</gene>
<sequence>MAGLTFLTNALIIKTRLVLLGALIFFSFFIISGVGIMTSKSGMCPLFNLKHWSKGVCDFAIAVAVVLQLLYCTFRFVPALLLFIGKLRAGAIYFDYSVQRCYILGELNFTIVVFVTAALLSSGVSSSCSSFDCNQVDWFPAVQAAQVGAWLSSIIYVILLALDIMALQRISNAEESSSEPPKVVYTAKGPSAGQVESDPGQGFANPIQDIYPVEDSPSSEKPSV</sequence>
<evidence type="ECO:0000313" key="4">
    <source>
        <dbReference type="Proteomes" id="UP000076420"/>
    </source>
</evidence>
<dbReference type="VEuPathDB" id="VectorBase:BGLB039466"/>
<proteinExistence type="predicted"/>
<dbReference type="VEuPathDB" id="VectorBase:BGLAX_027226"/>
<accession>A0A2C9M7K3</accession>
<feature type="region of interest" description="Disordered" evidence="1">
    <location>
        <begin position="175"/>
        <end position="224"/>
    </location>
</feature>